<dbReference type="PANTHER" id="PTHR45903">
    <property type="entry name" value="GLUTAMATE-RICH WD REPEAT-CONTAINING PROTEIN 1"/>
    <property type="match status" value="1"/>
</dbReference>
<dbReference type="Gene3D" id="2.130.10.10">
    <property type="entry name" value="YVTN repeat-like/Quinoprotein amine dehydrogenase"/>
    <property type="match status" value="1"/>
</dbReference>
<evidence type="ECO:0000256" key="1">
    <source>
        <dbReference type="ARBA" id="ARBA00022574"/>
    </source>
</evidence>
<comment type="caution">
    <text evidence="6">The sequence shown here is derived from an EMBL/GenBank/DDBJ whole genome shotgun (WGS) entry which is preliminary data.</text>
</comment>
<evidence type="ECO:0000313" key="7">
    <source>
        <dbReference type="Proteomes" id="UP001061958"/>
    </source>
</evidence>
<dbReference type="GO" id="GO:0005730">
    <property type="term" value="C:nucleolus"/>
    <property type="evidence" value="ECO:0007669"/>
    <property type="project" value="TreeGrafter"/>
</dbReference>
<dbReference type="AlphaFoldDB" id="A0A9C7PSW4"/>
<feature type="compositionally biased region" description="Acidic residues" evidence="4">
    <location>
        <begin position="99"/>
        <end position="111"/>
    </location>
</feature>
<accession>A0A9C7PSW4</accession>
<dbReference type="InterPro" id="IPR015943">
    <property type="entry name" value="WD40/YVTN_repeat-like_dom_sf"/>
</dbReference>
<dbReference type="InterPro" id="IPR036322">
    <property type="entry name" value="WD40_repeat_dom_sf"/>
</dbReference>
<reference evidence="6" key="2">
    <citation type="submission" date="2022-01" db="EMBL/GenBank/DDBJ databases">
        <authorList>
            <person name="Hirooka S."/>
            <person name="Miyagishima S.Y."/>
        </authorList>
    </citation>
    <scope>NUCLEOTIDE SEQUENCE</scope>
    <source>
        <strain evidence="6">NBRC 102759</strain>
    </source>
</reference>
<dbReference type="PROSITE" id="PS50294">
    <property type="entry name" value="WD_REPEATS_REGION"/>
    <property type="match status" value="3"/>
</dbReference>
<keyword evidence="1 3" id="KW-0853">WD repeat</keyword>
<dbReference type="InterPro" id="IPR022052">
    <property type="entry name" value="Histone-bd_RBBP4-like_N"/>
</dbReference>
<dbReference type="EMBL" id="BQMJ01000012">
    <property type="protein sequence ID" value="GJQ09915.1"/>
    <property type="molecule type" value="Genomic_DNA"/>
</dbReference>
<keyword evidence="7" id="KW-1185">Reference proteome</keyword>
<name>A0A9C7PSW4_9RHOD</name>
<feature type="domain" description="Histone-binding protein RBBP4-like N-terminal" evidence="5">
    <location>
        <begin position="23"/>
        <end position="89"/>
    </location>
</feature>
<evidence type="ECO:0000313" key="6">
    <source>
        <dbReference type="EMBL" id="GJQ09915.1"/>
    </source>
</evidence>
<evidence type="ECO:0000256" key="4">
    <source>
        <dbReference type="SAM" id="MobiDB-lite"/>
    </source>
</evidence>
<sequence>MGKRNRQAKSSTHSKGPVEEATEEDLTYDPSTYDFFFELDSEWPCLTFDFLKGESNSQTSQPFSVGFLSGTQADKPHKNQILFAKISNIYKRRPKTDSDSDDSEEEEEEQEPQFYSYTYKHRGTVNRIRVAPQPEASLAALWSDTGVFEFIRYGPLSALERSGRKVDLIQNLQNFEDPSGEGFAISWSSVSVGQLVCGNCAGYIRWWLPSSETGSSFVVDSQPFEGHQTSVEDLQWSPVEPTVFVSSSVDQSIRFWDTRLGKHCALAMERAHTSDINVLSWNPIDTHLLVSGGDEGIFQVWDLRTLSSSTTEQSFQNSTSPVAKFDFHKSPIVAIEWSPFESSSLVCAAADGRISFWDLSLEADQEEETEQGMNLDEKWKDIPAQLLFLHEGQKDPKDVHWHPQIPSLTMSTGLNGFHIFKPENI</sequence>
<dbReference type="InterPro" id="IPR051972">
    <property type="entry name" value="Glutamate-rich_WD_repeat"/>
</dbReference>
<reference evidence="6" key="1">
    <citation type="journal article" date="2022" name="Proc. Natl. Acad. Sci. U.S.A.">
        <title>Life cycle and functional genomics of the unicellular red alga Galdieria for elucidating algal and plant evolution and industrial use.</title>
        <authorList>
            <person name="Hirooka S."/>
            <person name="Itabashi T."/>
            <person name="Ichinose T.M."/>
            <person name="Onuma R."/>
            <person name="Fujiwara T."/>
            <person name="Yamashita S."/>
            <person name="Jong L.W."/>
            <person name="Tomita R."/>
            <person name="Iwane A.H."/>
            <person name="Miyagishima S.Y."/>
        </authorList>
    </citation>
    <scope>NUCLEOTIDE SEQUENCE</scope>
    <source>
        <strain evidence="6">NBRC 102759</strain>
    </source>
</reference>
<dbReference type="SMART" id="SM00320">
    <property type="entry name" value="WD40"/>
    <property type="match status" value="4"/>
</dbReference>
<dbReference type="GO" id="GO:0042254">
    <property type="term" value="P:ribosome biogenesis"/>
    <property type="evidence" value="ECO:0007669"/>
    <property type="project" value="TreeGrafter"/>
</dbReference>
<organism evidence="6 7">
    <name type="scientific">Galdieria partita</name>
    <dbReference type="NCBI Taxonomy" id="83374"/>
    <lineage>
        <taxon>Eukaryota</taxon>
        <taxon>Rhodophyta</taxon>
        <taxon>Bangiophyceae</taxon>
        <taxon>Galdieriales</taxon>
        <taxon>Galdieriaceae</taxon>
        <taxon>Galdieria</taxon>
    </lineage>
</organism>
<feature type="repeat" description="WD" evidence="3">
    <location>
        <begin position="224"/>
        <end position="259"/>
    </location>
</feature>
<feature type="repeat" description="WD" evidence="3">
    <location>
        <begin position="269"/>
        <end position="311"/>
    </location>
</feature>
<evidence type="ECO:0000256" key="2">
    <source>
        <dbReference type="ARBA" id="ARBA00022737"/>
    </source>
</evidence>
<feature type="repeat" description="WD" evidence="3">
    <location>
        <begin position="325"/>
        <end position="360"/>
    </location>
</feature>
<dbReference type="OrthoDB" id="2161379at2759"/>
<dbReference type="PROSITE" id="PS50082">
    <property type="entry name" value="WD_REPEATS_2"/>
    <property type="match status" value="3"/>
</dbReference>
<evidence type="ECO:0000259" key="5">
    <source>
        <dbReference type="Pfam" id="PF12265"/>
    </source>
</evidence>
<feature type="region of interest" description="Disordered" evidence="4">
    <location>
        <begin position="93"/>
        <end position="114"/>
    </location>
</feature>
<proteinExistence type="predicted"/>
<dbReference type="Pfam" id="PF00400">
    <property type="entry name" value="WD40"/>
    <property type="match status" value="3"/>
</dbReference>
<dbReference type="Pfam" id="PF12265">
    <property type="entry name" value="CAF1C_H4-bd"/>
    <property type="match status" value="1"/>
</dbReference>
<evidence type="ECO:0000256" key="3">
    <source>
        <dbReference type="PROSITE-ProRule" id="PRU00221"/>
    </source>
</evidence>
<gene>
    <name evidence="6" type="ORF">GpartN1_g1706.t1</name>
</gene>
<keyword evidence="2" id="KW-0677">Repeat</keyword>
<feature type="region of interest" description="Disordered" evidence="4">
    <location>
        <begin position="1"/>
        <end position="26"/>
    </location>
</feature>
<dbReference type="Proteomes" id="UP001061958">
    <property type="component" value="Unassembled WGS sequence"/>
</dbReference>
<protein>
    <recommendedName>
        <fullName evidence="5">Histone-binding protein RBBP4-like N-terminal domain-containing protein</fullName>
    </recommendedName>
</protein>
<dbReference type="InterPro" id="IPR001680">
    <property type="entry name" value="WD40_rpt"/>
</dbReference>
<dbReference type="PANTHER" id="PTHR45903:SF1">
    <property type="entry name" value="GLUTAMATE-RICH WD REPEAT-CONTAINING PROTEIN 1"/>
    <property type="match status" value="1"/>
</dbReference>
<dbReference type="SUPFAM" id="SSF50978">
    <property type="entry name" value="WD40 repeat-like"/>
    <property type="match status" value="1"/>
</dbReference>